<evidence type="ECO:0000313" key="9">
    <source>
        <dbReference type="EMBL" id="JAT92128.1"/>
    </source>
</evidence>
<evidence type="ECO:0000256" key="8">
    <source>
        <dbReference type="ARBA" id="ARBA00032599"/>
    </source>
</evidence>
<sequence>RLLMGTGPSYLVDPNIDPALLEHFCARASQLHSGCYETSDSPCTVLNKLEVEGYRVVSQSSDNNSHIWTLHKPRCSP</sequence>
<dbReference type="InterPro" id="IPR009112">
    <property type="entry name" value="GTP_CycHdrlase_I_reg"/>
</dbReference>
<comment type="similarity">
    <text evidence="3">Belongs to the GFRP family.</text>
</comment>
<evidence type="ECO:0000256" key="4">
    <source>
        <dbReference type="ARBA" id="ARBA00020099"/>
    </source>
</evidence>
<evidence type="ECO:0000256" key="6">
    <source>
        <dbReference type="ARBA" id="ARBA00023136"/>
    </source>
</evidence>
<dbReference type="GO" id="GO:0009890">
    <property type="term" value="P:negative regulation of biosynthetic process"/>
    <property type="evidence" value="ECO:0007669"/>
    <property type="project" value="InterPro"/>
</dbReference>
<evidence type="ECO:0000256" key="7">
    <source>
        <dbReference type="ARBA" id="ARBA00023242"/>
    </source>
</evidence>
<comment type="subcellular location">
    <subcellularLocation>
        <location evidence="2">Cytoplasm</location>
        <location evidence="2">Cytosol</location>
    </subcellularLocation>
    <subcellularLocation>
        <location evidence="1">Nucleus membrane</location>
    </subcellularLocation>
</comment>
<name>A0A1E1WYR6_9ACAR</name>
<reference evidence="9" key="1">
    <citation type="journal article" date="2017" name="Front. Cell. Infect. Microbiol.">
        <title>The Distinct Transcriptional Response of the Midgut of Amblyomma sculptum and Amblyomma aureolatum Ticks to Rickettsia rickettsii Correlates to Their Differences in Susceptibility to Infection.</title>
        <authorList>
            <person name="Martins L.A."/>
            <person name="Galletti M.F.B.M."/>
            <person name="Ribeiro J.M."/>
            <person name="Fujita A."/>
            <person name="Costa F.B."/>
            <person name="Labruna M.B."/>
            <person name="Daffre S."/>
            <person name="Fogaca A.C."/>
        </authorList>
    </citation>
    <scope>NUCLEOTIDE SEQUENCE</scope>
</reference>
<dbReference type="PANTHER" id="PTHR16852:SF2">
    <property type="entry name" value="GTP CYCLOHYDROLASE 1 FEEDBACK REGULATORY PROTEIN"/>
    <property type="match status" value="1"/>
</dbReference>
<dbReference type="Pfam" id="PF06399">
    <property type="entry name" value="GFRP"/>
    <property type="match status" value="1"/>
</dbReference>
<dbReference type="GO" id="GO:0031965">
    <property type="term" value="C:nuclear membrane"/>
    <property type="evidence" value="ECO:0007669"/>
    <property type="project" value="UniProtKB-SubCell"/>
</dbReference>
<feature type="non-terminal residue" evidence="9">
    <location>
        <position position="1"/>
    </location>
</feature>
<dbReference type="GO" id="GO:0044549">
    <property type="term" value="F:GTP cyclohydrolase binding"/>
    <property type="evidence" value="ECO:0007669"/>
    <property type="project" value="TreeGrafter"/>
</dbReference>
<dbReference type="Gene3D" id="3.30.1410.10">
    <property type="entry name" value="GTP cyclohydrolase I feedback regulatory protein GFRP"/>
    <property type="match status" value="1"/>
</dbReference>
<dbReference type="AlphaFoldDB" id="A0A1E1WYR6"/>
<proteinExistence type="evidence at transcript level"/>
<keyword evidence="5" id="KW-0963">Cytoplasm</keyword>
<evidence type="ECO:0000256" key="3">
    <source>
        <dbReference type="ARBA" id="ARBA00007605"/>
    </source>
</evidence>
<dbReference type="PANTHER" id="PTHR16852">
    <property type="entry name" value="GTP CYCLOHYDROLASE 1 FEEDBACK REGULATORY PROTEIN"/>
    <property type="match status" value="1"/>
</dbReference>
<dbReference type="EMBL" id="GFAC01007060">
    <property type="protein sequence ID" value="JAT92128.1"/>
    <property type="molecule type" value="mRNA"/>
</dbReference>
<keyword evidence="7" id="KW-0539">Nucleus</keyword>
<dbReference type="SUPFAM" id="SSF69761">
    <property type="entry name" value="GTP cyclohydrolase I feedback regulatory protein, GFRP"/>
    <property type="match status" value="1"/>
</dbReference>
<protein>
    <recommendedName>
        <fullName evidence="4">GTP cyclohydrolase 1 feedback regulatory protein</fullName>
    </recommendedName>
    <alternativeName>
        <fullName evidence="8">GTP cyclohydrolase I feedback regulatory protein</fullName>
    </alternativeName>
</protein>
<dbReference type="GO" id="GO:0016787">
    <property type="term" value="F:hydrolase activity"/>
    <property type="evidence" value="ECO:0007669"/>
    <property type="project" value="UniProtKB-KW"/>
</dbReference>
<evidence type="ECO:0000256" key="5">
    <source>
        <dbReference type="ARBA" id="ARBA00022490"/>
    </source>
</evidence>
<organism evidence="9">
    <name type="scientific">Amblyomma aureolatum</name>
    <dbReference type="NCBI Taxonomy" id="187763"/>
    <lineage>
        <taxon>Eukaryota</taxon>
        <taxon>Metazoa</taxon>
        <taxon>Ecdysozoa</taxon>
        <taxon>Arthropoda</taxon>
        <taxon>Chelicerata</taxon>
        <taxon>Arachnida</taxon>
        <taxon>Acari</taxon>
        <taxon>Parasitiformes</taxon>
        <taxon>Ixodida</taxon>
        <taxon>Ixodoidea</taxon>
        <taxon>Ixodidae</taxon>
        <taxon>Amblyomminae</taxon>
        <taxon>Amblyomma</taxon>
    </lineage>
</organism>
<dbReference type="GO" id="GO:0005829">
    <property type="term" value="C:cytosol"/>
    <property type="evidence" value="ECO:0007669"/>
    <property type="project" value="UniProtKB-SubCell"/>
</dbReference>
<keyword evidence="9" id="KW-0378">Hydrolase</keyword>
<accession>A0A1E1WYR6</accession>
<evidence type="ECO:0000256" key="2">
    <source>
        <dbReference type="ARBA" id="ARBA00004514"/>
    </source>
</evidence>
<keyword evidence="6" id="KW-0472">Membrane</keyword>
<dbReference type="InterPro" id="IPR036717">
    <property type="entry name" value="GFRP_sf"/>
</dbReference>
<evidence type="ECO:0000256" key="1">
    <source>
        <dbReference type="ARBA" id="ARBA00004126"/>
    </source>
</evidence>